<dbReference type="AlphaFoldDB" id="A0A849L0X9"/>
<feature type="domain" description="AAA+ ATPase" evidence="1">
    <location>
        <begin position="32"/>
        <end position="177"/>
    </location>
</feature>
<dbReference type="GO" id="GO:0005524">
    <property type="term" value="F:ATP binding"/>
    <property type="evidence" value="ECO:0007669"/>
    <property type="project" value="InterPro"/>
</dbReference>
<protein>
    <submittedName>
        <fullName evidence="2">AAA domain-containing protein</fullName>
    </submittedName>
</protein>
<proteinExistence type="predicted"/>
<dbReference type="Gene3D" id="3.40.50.300">
    <property type="entry name" value="P-loop containing nucleotide triphosphate hydrolases"/>
    <property type="match status" value="1"/>
</dbReference>
<dbReference type="PANTHER" id="PTHR42759">
    <property type="entry name" value="MOXR FAMILY PROTEIN"/>
    <property type="match status" value="1"/>
</dbReference>
<reference evidence="2 3" key="1">
    <citation type="submission" date="2020-05" db="EMBL/GenBank/DDBJ databases">
        <title>Gimesia benthica sp. nov., a novel planctomycete isolated from a deep-sea water sample of the Northwest Indian Ocean.</title>
        <authorList>
            <person name="Wang J."/>
            <person name="Ruan C."/>
            <person name="Song L."/>
            <person name="Zhu Y."/>
            <person name="Li A."/>
            <person name="Zheng X."/>
            <person name="Wang L."/>
            <person name="Lu Z."/>
            <person name="Huang Y."/>
            <person name="Du W."/>
            <person name="Zhou Y."/>
            <person name="Huang L."/>
            <person name="Dai X."/>
        </authorList>
    </citation>
    <scope>NUCLEOTIDE SEQUENCE [LARGE SCALE GENOMIC DNA]</scope>
    <source>
        <strain evidence="2 3">YYQ-30</strain>
    </source>
</reference>
<keyword evidence="3" id="KW-1185">Reference proteome</keyword>
<dbReference type="CDD" id="cd00009">
    <property type="entry name" value="AAA"/>
    <property type="match status" value="1"/>
</dbReference>
<dbReference type="InterPro" id="IPR050764">
    <property type="entry name" value="CbbQ/NirQ/NorQ/GpvN"/>
</dbReference>
<dbReference type="PANTHER" id="PTHR42759:SF1">
    <property type="entry name" value="MAGNESIUM-CHELATASE SUBUNIT CHLD"/>
    <property type="match status" value="1"/>
</dbReference>
<organism evidence="2 3">
    <name type="scientific">Halovulum dunhuangense</name>
    <dbReference type="NCBI Taxonomy" id="1505036"/>
    <lineage>
        <taxon>Bacteria</taxon>
        <taxon>Pseudomonadati</taxon>
        <taxon>Pseudomonadota</taxon>
        <taxon>Alphaproteobacteria</taxon>
        <taxon>Rhodobacterales</taxon>
        <taxon>Paracoccaceae</taxon>
        <taxon>Halovulum</taxon>
    </lineage>
</organism>
<evidence type="ECO:0000313" key="2">
    <source>
        <dbReference type="EMBL" id="NNU79932.1"/>
    </source>
</evidence>
<dbReference type="InterPro" id="IPR003593">
    <property type="entry name" value="AAA+_ATPase"/>
</dbReference>
<gene>
    <name evidence="2" type="ORF">HMH01_05715</name>
</gene>
<dbReference type="InterPro" id="IPR011703">
    <property type="entry name" value="ATPase_AAA-3"/>
</dbReference>
<comment type="caution">
    <text evidence="2">The sequence shown here is derived from an EMBL/GenBank/DDBJ whole genome shotgun (WGS) entry which is preliminary data.</text>
</comment>
<dbReference type="EMBL" id="JABFBC010000001">
    <property type="protein sequence ID" value="NNU79932.1"/>
    <property type="molecule type" value="Genomic_DNA"/>
</dbReference>
<dbReference type="PIRSF" id="PIRSF002849">
    <property type="entry name" value="AAA_ATPase_chaperone_MoxR_prd"/>
    <property type="match status" value="1"/>
</dbReference>
<evidence type="ECO:0000259" key="1">
    <source>
        <dbReference type="SMART" id="SM00382"/>
    </source>
</evidence>
<dbReference type="Proteomes" id="UP000572377">
    <property type="component" value="Unassembled WGS sequence"/>
</dbReference>
<dbReference type="Gene3D" id="1.10.8.80">
    <property type="entry name" value="Magnesium chelatase subunit I, C-Terminal domain"/>
    <property type="match status" value="1"/>
</dbReference>
<dbReference type="InterPro" id="IPR027417">
    <property type="entry name" value="P-loop_NTPase"/>
</dbReference>
<dbReference type="GO" id="GO:0016887">
    <property type="term" value="F:ATP hydrolysis activity"/>
    <property type="evidence" value="ECO:0007669"/>
    <property type="project" value="InterPro"/>
</dbReference>
<dbReference type="Pfam" id="PF07726">
    <property type="entry name" value="AAA_3"/>
    <property type="match status" value="1"/>
</dbReference>
<dbReference type="Pfam" id="PF17863">
    <property type="entry name" value="AAA_lid_2"/>
    <property type="match status" value="1"/>
</dbReference>
<name>A0A849L0X9_9RHOB</name>
<dbReference type="SMART" id="SM00382">
    <property type="entry name" value="AAA"/>
    <property type="match status" value="1"/>
</dbReference>
<evidence type="ECO:0000313" key="3">
    <source>
        <dbReference type="Proteomes" id="UP000572377"/>
    </source>
</evidence>
<dbReference type="SUPFAM" id="SSF52540">
    <property type="entry name" value="P-loop containing nucleoside triphosphate hydrolases"/>
    <property type="match status" value="1"/>
</dbReference>
<dbReference type="InterPro" id="IPR041628">
    <property type="entry name" value="ChlI/MoxR_AAA_lid"/>
</dbReference>
<accession>A0A849L0X9</accession>
<sequence>MVDALRRTRAAIETRVVGQRQVVDQLLLALIAGGHVLLEGPPGVGKTLLVHTLGAATGLSFRRVQFTPDLMPADITGGMALLPDARGGTRLGFQEGPVFTQVLLADEINRATPRTQSALLEAMQEHTVTVAGATMKLPAPFFVLATQNPIEMDGTYRLPEAQIDRFLFKSVMHYPSEAELHDILGLTTGVERADPAPVLDADAILAAQRLVRMVPIAAHVQRTVARLALATQPGNPAADAEVRRHFRFGLSPRGAQALVLAAKAHALLAGRYNVAFEDLEAVLAPVLRHRFQLNYEGEAAGIDPEALCLRLLRAEMKAAA</sequence>